<dbReference type="AlphaFoldDB" id="A0A2T8HJB1"/>
<evidence type="ECO:0000313" key="3">
    <source>
        <dbReference type="EMBL" id="PVH25538.1"/>
    </source>
</evidence>
<dbReference type="InterPro" id="IPR005135">
    <property type="entry name" value="Endo/exonuclease/phosphatase"/>
</dbReference>
<dbReference type="RefSeq" id="WP_116775111.1">
    <property type="nucleotide sequence ID" value="NZ_QDKG01000002.1"/>
</dbReference>
<reference evidence="3 4" key="1">
    <citation type="submission" date="2018-04" db="EMBL/GenBank/DDBJ databases">
        <title>Sphingobacterium cortibacter sp. nov.</title>
        <authorList>
            <person name="Li Y."/>
        </authorList>
    </citation>
    <scope>NUCLEOTIDE SEQUENCE [LARGE SCALE GENOMIC DNA]</scope>
    <source>
        <strain evidence="3 4">2c-3</strain>
    </source>
</reference>
<dbReference type="Proteomes" id="UP000245627">
    <property type="component" value="Unassembled WGS sequence"/>
</dbReference>
<dbReference type="EMBL" id="QDKG01000002">
    <property type="protein sequence ID" value="PVH25538.1"/>
    <property type="molecule type" value="Genomic_DNA"/>
</dbReference>
<dbReference type="GO" id="GO:0006506">
    <property type="term" value="P:GPI anchor biosynthetic process"/>
    <property type="evidence" value="ECO:0007669"/>
    <property type="project" value="TreeGrafter"/>
</dbReference>
<dbReference type="GO" id="GO:0004519">
    <property type="term" value="F:endonuclease activity"/>
    <property type="evidence" value="ECO:0007669"/>
    <property type="project" value="UniProtKB-KW"/>
</dbReference>
<keyword evidence="3" id="KW-0378">Hydrolase</keyword>
<dbReference type="SUPFAM" id="SSF56219">
    <property type="entry name" value="DNase I-like"/>
    <property type="match status" value="1"/>
</dbReference>
<organism evidence="3 4">
    <name type="scientific">Sphingobacterium corticibacter</name>
    <dbReference type="NCBI Taxonomy" id="2171749"/>
    <lineage>
        <taxon>Bacteria</taxon>
        <taxon>Pseudomonadati</taxon>
        <taxon>Bacteroidota</taxon>
        <taxon>Sphingobacteriia</taxon>
        <taxon>Sphingobacteriales</taxon>
        <taxon>Sphingobacteriaceae</taxon>
        <taxon>Sphingobacterium</taxon>
    </lineage>
</organism>
<dbReference type="InterPro" id="IPR036691">
    <property type="entry name" value="Endo/exonu/phosph_ase_sf"/>
</dbReference>
<evidence type="ECO:0000259" key="2">
    <source>
        <dbReference type="Pfam" id="PF03372"/>
    </source>
</evidence>
<dbReference type="Pfam" id="PF03372">
    <property type="entry name" value="Exo_endo_phos"/>
    <property type="match status" value="1"/>
</dbReference>
<dbReference type="OrthoDB" id="635146at2"/>
<feature type="transmembrane region" description="Helical" evidence="1">
    <location>
        <begin position="41"/>
        <end position="64"/>
    </location>
</feature>
<dbReference type="PANTHER" id="PTHR14859">
    <property type="entry name" value="CALCOFLUOR WHITE HYPERSENSITIVE PROTEIN PRECURSOR"/>
    <property type="match status" value="1"/>
</dbReference>
<dbReference type="GO" id="GO:0016020">
    <property type="term" value="C:membrane"/>
    <property type="evidence" value="ECO:0007669"/>
    <property type="project" value="GOC"/>
</dbReference>
<keyword evidence="3" id="KW-0540">Nuclease</keyword>
<evidence type="ECO:0000256" key="1">
    <source>
        <dbReference type="SAM" id="Phobius"/>
    </source>
</evidence>
<gene>
    <name evidence="3" type="ORF">DC487_06225</name>
</gene>
<feature type="transmembrane region" description="Helical" evidence="1">
    <location>
        <begin position="71"/>
        <end position="86"/>
    </location>
</feature>
<dbReference type="Gene3D" id="3.60.10.10">
    <property type="entry name" value="Endonuclease/exonuclease/phosphatase"/>
    <property type="match status" value="1"/>
</dbReference>
<keyword evidence="1" id="KW-0812">Transmembrane</keyword>
<dbReference type="PANTHER" id="PTHR14859:SF1">
    <property type="entry name" value="PGAP2-INTERACTING PROTEIN"/>
    <property type="match status" value="1"/>
</dbReference>
<accession>A0A2T8HJB1</accession>
<keyword evidence="1" id="KW-0472">Membrane</keyword>
<feature type="domain" description="Endonuclease/exonuclease/phosphatase" evidence="2">
    <location>
        <begin position="109"/>
        <end position="354"/>
    </location>
</feature>
<dbReference type="InterPro" id="IPR051916">
    <property type="entry name" value="GPI-anchor_lipid_remodeler"/>
</dbReference>
<evidence type="ECO:0000313" key="4">
    <source>
        <dbReference type="Proteomes" id="UP000245627"/>
    </source>
</evidence>
<comment type="caution">
    <text evidence="3">The sequence shown here is derived from an EMBL/GenBank/DDBJ whole genome shotgun (WGS) entry which is preliminary data.</text>
</comment>
<name>A0A2T8HJB1_9SPHI</name>
<keyword evidence="1" id="KW-1133">Transmembrane helix</keyword>
<proteinExistence type="predicted"/>
<dbReference type="CDD" id="cd09084">
    <property type="entry name" value="EEP-2"/>
    <property type="match status" value="1"/>
</dbReference>
<keyword evidence="4" id="KW-1185">Reference proteome</keyword>
<keyword evidence="3" id="KW-0255">Endonuclease</keyword>
<sequence length="363" mass="41690">MPRHTNKLGFFSKLILLFNALALLALFASYSASFVNPTFFWPTAIFGLAYPPILLANIIFVIYWLVKKPKFALASFVAILIGWPLMTKHITFNSSTAAAQAEDSTLRVMSYNVHLFQAIQDKHTQTQDSVIKLVQDHQPDVLCMQEFQSTVTGEQKFTEKMKKACDFKDYYFSPANENAYHGYGHVTFSKYPIVDAGVINDYSYGINRIVFTDIVKDQDTIRVYNVHLRSFLLQDEDKDFIKNPSGADDEKAAGKRVGRKLKDAFYYRSRQVEYLLAHFETTKHPKLVMGDFNDTPMSFSVNTIGKNMNNAFQKKGNGWGVTHFEVFPILQIDYIFSDYDVLDYGIIKRKFSDHYPIWADVKL</sequence>
<protein>
    <submittedName>
        <fullName evidence="3">Endonuclease</fullName>
    </submittedName>
</protein>